<dbReference type="InterPro" id="IPR051601">
    <property type="entry name" value="Serine_prot/Carboxylest_S33"/>
</dbReference>
<dbReference type="PANTHER" id="PTHR43248">
    <property type="entry name" value="2-SUCCINYL-6-HYDROXY-2,4-CYCLOHEXADIENE-1-CARBOXYLATE SYNTHASE"/>
    <property type="match status" value="1"/>
</dbReference>
<dbReference type="EMBL" id="CABFOC020000058">
    <property type="protein sequence ID" value="CAH0055736.1"/>
    <property type="molecule type" value="Genomic_DNA"/>
</dbReference>
<dbReference type="GO" id="GO:0016787">
    <property type="term" value="F:hydrolase activity"/>
    <property type="evidence" value="ECO:0007669"/>
    <property type="project" value="UniProtKB-KW"/>
</dbReference>
<evidence type="ECO:0000256" key="1">
    <source>
        <dbReference type="ARBA" id="ARBA00010088"/>
    </source>
</evidence>
<comment type="caution">
    <text evidence="4">The sequence shown here is derived from an EMBL/GenBank/DDBJ whole genome shotgun (WGS) entry which is preliminary data.</text>
</comment>
<dbReference type="PANTHER" id="PTHR43248:SF25">
    <property type="entry name" value="AB HYDROLASE-1 DOMAIN-CONTAINING PROTEIN-RELATED"/>
    <property type="match status" value="1"/>
</dbReference>
<name>A0A9N9ZHQ7_9HYPO</name>
<dbReference type="Pfam" id="PF00561">
    <property type="entry name" value="Abhydrolase_1"/>
    <property type="match status" value="1"/>
</dbReference>
<protein>
    <recommendedName>
        <fullName evidence="3">AB hydrolase-1 domain-containing protein</fullName>
    </recommendedName>
</protein>
<dbReference type="OrthoDB" id="5147477at2759"/>
<keyword evidence="5" id="KW-1185">Reference proteome</keyword>
<dbReference type="InterPro" id="IPR029058">
    <property type="entry name" value="AB_hydrolase_fold"/>
</dbReference>
<comment type="similarity">
    <text evidence="1">Belongs to the peptidase S33 family.</text>
</comment>
<sequence>MGFMHKHGGHLSTIIGEEHHIVSFDTRGLNSSWPQVKCFRREKDQKKNLGLWYKYIKRKEDVHVICEKARKFVKACEVNMGQHGKYINSPQIAADMEAIRKGLGQDTLNFWGLSYGGVLGYTYSVLFPDRVGRVILDGSLSPNTWFGRRDFNELDPKVRDYFASFIKSCHSNRATCPFEPVPDDHNALQTEARSLIGKIETLKTPIEVRLNSTHHGLIGRLDLWTKGIIPVLGSPLKWPDFANRLASLMRGDAEEAFLAYGTCHEPPSDDLEVNDYFDLLSLNDFTSGYNDREELTDDEKLRPLKITLDYFPEYLLEFERMSQVTLRRNPLTNAVFMEDRLKEAPGNPIMFISAGEPYVGVHSLTTALSSLDNHEWLVIVDHRGHTSISMPSKCAALAIREFLDGRPPTSQIDPDWGTHVCHVDGPEFTHPDELEANAREIVGDNEEDIRLYLAQVALARDTNWRMV</sequence>
<dbReference type="Proteomes" id="UP000775872">
    <property type="component" value="Unassembled WGS sequence"/>
</dbReference>
<accession>A0A9N9ZHQ7</accession>
<evidence type="ECO:0000313" key="4">
    <source>
        <dbReference type="EMBL" id="CAH0055736.1"/>
    </source>
</evidence>
<feature type="domain" description="AB hydrolase-1" evidence="3">
    <location>
        <begin position="18"/>
        <end position="153"/>
    </location>
</feature>
<reference evidence="4" key="1">
    <citation type="submission" date="2021-10" db="EMBL/GenBank/DDBJ databases">
        <authorList>
            <person name="Piombo E."/>
        </authorList>
    </citation>
    <scope>NUCLEOTIDE SEQUENCE</scope>
</reference>
<gene>
    <name evidence="4" type="ORF">CSOL1703_00017841</name>
</gene>
<dbReference type="SUPFAM" id="SSF53474">
    <property type="entry name" value="alpha/beta-Hydrolases"/>
    <property type="match status" value="2"/>
</dbReference>
<dbReference type="InterPro" id="IPR000073">
    <property type="entry name" value="AB_hydrolase_1"/>
</dbReference>
<evidence type="ECO:0000313" key="5">
    <source>
        <dbReference type="Proteomes" id="UP000775872"/>
    </source>
</evidence>
<evidence type="ECO:0000259" key="3">
    <source>
        <dbReference type="Pfam" id="PF00561"/>
    </source>
</evidence>
<evidence type="ECO:0000256" key="2">
    <source>
        <dbReference type="ARBA" id="ARBA00022801"/>
    </source>
</evidence>
<dbReference type="Gene3D" id="3.40.50.1820">
    <property type="entry name" value="alpha/beta hydrolase"/>
    <property type="match status" value="1"/>
</dbReference>
<dbReference type="AlphaFoldDB" id="A0A9N9ZHQ7"/>
<keyword evidence="2" id="KW-0378">Hydrolase</keyword>
<proteinExistence type="inferred from homology"/>
<organism evidence="4 5">
    <name type="scientific">Clonostachys solani</name>
    <dbReference type="NCBI Taxonomy" id="160281"/>
    <lineage>
        <taxon>Eukaryota</taxon>
        <taxon>Fungi</taxon>
        <taxon>Dikarya</taxon>
        <taxon>Ascomycota</taxon>
        <taxon>Pezizomycotina</taxon>
        <taxon>Sordariomycetes</taxon>
        <taxon>Hypocreomycetidae</taxon>
        <taxon>Hypocreales</taxon>
        <taxon>Bionectriaceae</taxon>
        <taxon>Clonostachys</taxon>
    </lineage>
</organism>